<evidence type="ECO:0000313" key="6">
    <source>
        <dbReference type="Proteomes" id="UP000199205"/>
    </source>
</evidence>
<dbReference type="PROSITE" id="PS00584">
    <property type="entry name" value="PFKB_KINASES_2"/>
    <property type="match status" value="1"/>
</dbReference>
<keyword evidence="3 5" id="KW-0418">Kinase</keyword>
<dbReference type="GO" id="GO:0005829">
    <property type="term" value="C:cytosol"/>
    <property type="evidence" value="ECO:0007669"/>
    <property type="project" value="TreeGrafter"/>
</dbReference>
<dbReference type="InterPro" id="IPR050306">
    <property type="entry name" value="PfkB_Carbo_kinase"/>
</dbReference>
<comment type="similarity">
    <text evidence="1">Belongs to the carbohydrate kinase PfkB family.</text>
</comment>
<name>A0A1C3WX26_9HYPH</name>
<dbReference type="EMBL" id="FMAF01000019">
    <property type="protein sequence ID" value="SCB44515.1"/>
    <property type="molecule type" value="Genomic_DNA"/>
</dbReference>
<reference evidence="6" key="1">
    <citation type="submission" date="2016-08" db="EMBL/GenBank/DDBJ databases">
        <authorList>
            <person name="Varghese N."/>
            <person name="Submissions Spin"/>
        </authorList>
    </citation>
    <scope>NUCLEOTIDE SEQUENCE [LARGE SCALE GENOMIC DNA]</scope>
    <source>
        <strain evidence="6">P1-7</strain>
    </source>
</reference>
<dbReference type="GO" id="GO:0008673">
    <property type="term" value="F:2-dehydro-3-deoxygluconokinase activity"/>
    <property type="evidence" value="ECO:0007669"/>
    <property type="project" value="TreeGrafter"/>
</dbReference>
<dbReference type="SUPFAM" id="SSF53613">
    <property type="entry name" value="Ribokinase-like"/>
    <property type="match status" value="1"/>
</dbReference>
<dbReference type="Pfam" id="PF00294">
    <property type="entry name" value="PfkB"/>
    <property type="match status" value="1"/>
</dbReference>
<evidence type="ECO:0000256" key="2">
    <source>
        <dbReference type="ARBA" id="ARBA00022679"/>
    </source>
</evidence>
<dbReference type="Gene3D" id="3.40.1190.20">
    <property type="match status" value="1"/>
</dbReference>
<sequence>MQEEVLGGRFLSIGECMVELSQADDGHLRKGFAGDTFNTAWYARACLPADWSVDYFTTLGDDAMSDEMVAFMRGAGIGTADIRRLRGKTPGLYMINLKNGERSFSYWRDSSAARLLAADGDALRASIEASDVLYFSGITLAILPREDAYTLLAELRRAKAAGKPVAFDPNLRPRLWSSLDAMHTMITDGARASTVVMPSFDDEAAHFGDDSIAGTIRRYRQYGADMVVVKNGPEGATVGTDANETLVPAVKVDKVVDTTSAGDSFNGAFLAHYLQHGDPLAAAAFAAEIAAKVIQEYGALVSPKKLNTAR</sequence>
<evidence type="ECO:0000256" key="3">
    <source>
        <dbReference type="ARBA" id="ARBA00022777"/>
    </source>
</evidence>
<dbReference type="PANTHER" id="PTHR43085">
    <property type="entry name" value="HEXOKINASE FAMILY MEMBER"/>
    <property type="match status" value="1"/>
</dbReference>
<keyword evidence="2" id="KW-0808">Transferase</keyword>
<dbReference type="GO" id="GO:0042840">
    <property type="term" value="P:D-glucuronate catabolic process"/>
    <property type="evidence" value="ECO:0007669"/>
    <property type="project" value="TreeGrafter"/>
</dbReference>
<dbReference type="InterPro" id="IPR002173">
    <property type="entry name" value="Carboh/pur_kinase_PfkB_CS"/>
</dbReference>
<evidence type="ECO:0000313" key="5">
    <source>
        <dbReference type="EMBL" id="SCB44515.1"/>
    </source>
</evidence>
<dbReference type="InterPro" id="IPR029056">
    <property type="entry name" value="Ribokinase-like"/>
</dbReference>
<dbReference type="InterPro" id="IPR011611">
    <property type="entry name" value="PfkB_dom"/>
</dbReference>
<evidence type="ECO:0000259" key="4">
    <source>
        <dbReference type="Pfam" id="PF00294"/>
    </source>
</evidence>
<dbReference type="GO" id="GO:0019698">
    <property type="term" value="P:D-galacturonate catabolic process"/>
    <property type="evidence" value="ECO:0007669"/>
    <property type="project" value="TreeGrafter"/>
</dbReference>
<dbReference type="PANTHER" id="PTHR43085:SF15">
    <property type="entry name" value="2-DEHYDRO-3-DEOXYGLUCONOKINASE"/>
    <property type="match status" value="1"/>
</dbReference>
<protein>
    <submittedName>
        <fullName evidence="5">2-dehydro-3-deoxygluconokinase</fullName>
    </submittedName>
</protein>
<dbReference type="Proteomes" id="UP000199205">
    <property type="component" value="Unassembled WGS sequence"/>
</dbReference>
<dbReference type="AlphaFoldDB" id="A0A1C3WX26"/>
<feature type="domain" description="Carbohydrate kinase PfkB" evidence="4">
    <location>
        <begin position="11"/>
        <end position="301"/>
    </location>
</feature>
<dbReference type="GO" id="GO:0006974">
    <property type="term" value="P:DNA damage response"/>
    <property type="evidence" value="ECO:0007669"/>
    <property type="project" value="TreeGrafter"/>
</dbReference>
<accession>A0A1C3WX26</accession>
<dbReference type="CDD" id="cd01166">
    <property type="entry name" value="KdgK"/>
    <property type="match status" value="1"/>
</dbReference>
<organism evidence="5 6">
    <name type="scientific">Rhizobium lusitanum</name>
    <dbReference type="NCBI Taxonomy" id="293958"/>
    <lineage>
        <taxon>Bacteria</taxon>
        <taxon>Pseudomonadati</taxon>
        <taxon>Pseudomonadota</taxon>
        <taxon>Alphaproteobacteria</taxon>
        <taxon>Hyphomicrobiales</taxon>
        <taxon>Rhizobiaceae</taxon>
        <taxon>Rhizobium/Agrobacterium group</taxon>
        <taxon>Rhizobium</taxon>
    </lineage>
</organism>
<gene>
    <name evidence="5" type="ORF">GA0061101_11930</name>
</gene>
<proteinExistence type="inferred from homology"/>
<evidence type="ECO:0000256" key="1">
    <source>
        <dbReference type="ARBA" id="ARBA00010688"/>
    </source>
</evidence>